<dbReference type="Pfam" id="PF00127">
    <property type="entry name" value="Copper-bind"/>
    <property type="match status" value="1"/>
</dbReference>
<dbReference type="RefSeq" id="WP_036545843.1">
    <property type="nucleotide sequence ID" value="NZ_JBKBNO010000003.1"/>
</dbReference>
<keyword evidence="8" id="KW-1185">Reference proteome</keyword>
<dbReference type="GO" id="GO:0042597">
    <property type="term" value="C:periplasmic space"/>
    <property type="evidence" value="ECO:0007669"/>
    <property type="project" value="UniProtKB-SubCell"/>
</dbReference>
<dbReference type="AlphaFoldDB" id="A0A063Y2E0"/>
<sequence>MRSLTLALVLMCLPVLAQASACELTIDSTDQMRFSEAELTVPSGCETVTLTLTHSGNLPKTAMGHNWVLVETDQLSALAADAIAAGPANQYVPDNDPRVLAATDLIGGGESTSVEFSVAGLQGKDLSFFCSFPGHSALMKGKFIVE</sequence>
<dbReference type="GO" id="GO:0005507">
    <property type="term" value="F:copper ion binding"/>
    <property type="evidence" value="ECO:0007669"/>
    <property type="project" value="UniProtKB-UniRule"/>
</dbReference>
<accession>A0A063Y2E0</accession>
<evidence type="ECO:0000256" key="2">
    <source>
        <dbReference type="ARBA" id="ARBA00022723"/>
    </source>
</evidence>
<keyword evidence="3 5" id="KW-0249">Electron transport</keyword>
<dbReference type="CDD" id="cd13922">
    <property type="entry name" value="Azurin"/>
    <property type="match status" value="1"/>
</dbReference>
<dbReference type="STRING" id="267850.ADINL_1486"/>
<keyword evidence="1 5" id="KW-0813">Transport</keyword>
<evidence type="ECO:0000256" key="5">
    <source>
        <dbReference type="RuleBase" id="RU363017"/>
    </source>
</evidence>
<evidence type="ECO:0000256" key="4">
    <source>
        <dbReference type="ARBA" id="ARBA00023008"/>
    </source>
</evidence>
<dbReference type="InterPro" id="IPR008972">
    <property type="entry name" value="Cupredoxin"/>
</dbReference>
<comment type="function">
    <text evidence="5">Transfers electrons from cytochrome c551 to cytochrome oxidase.</text>
</comment>
<name>A0A063Y2E0_9GAMM</name>
<dbReference type="Proteomes" id="UP000027318">
    <property type="component" value="Unassembled WGS sequence"/>
</dbReference>
<dbReference type="GO" id="GO:0009055">
    <property type="term" value="F:electron transfer activity"/>
    <property type="evidence" value="ECO:0007669"/>
    <property type="project" value="InterPro"/>
</dbReference>
<keyword evidence="5" id="KW-0574">Periplasm</keyword>
<feature type="signal peptide" evidence="5">
    <location>
        <begin position="1"/>
        <end position="17"/>
    </location>
</feature>
<dbReference type="SUPFAM" id="SSF49503">
    <property type="entry name" value="Cupredoxins"/>
    <property type="match status" value="1"/>
</dbReference>
<evidence type="ECO:0000256" key="3">
    <source>
        <dbReference type="ARBA" id="ARBA00022982"/>
    </source>
</evidence>
<dbReference type="PANTHER" id="PTHR38439:SF2">
    <property type="entry name" value="OUTER MEMBRANE PROTEIN H.8"/>
    <property type="match status" value="1"/>
</dbReference>
<dbReference type="PANTHER" id="PTHR38439">
    <property type="entry name" value="AURACYANIN-B"/>
    <property type="match status" value="1"/>
</dbReference>
<evidence type="ECO:0000256" key="1">
    <source>
        <dbReference type="ARBA" id="ARBA00022448"/>
    </source>
</evidence>
<dbReference type="OrthoDB" id="9814063at2"/>
<keyword evidence="2 5" id="KW-0479">Metal-binding</keyword>
<feature type="chain" id="PRO_5006512081" description="Azurin" evidence="5">
    <location>
        <begin position="18"/>
        <end position="146"/>
    </location>
</feature>
<evidence type="ECO:0000313" key="7">
    <source>
        <dbReference type="EMBL" id="KDE39849.1"/>
    </source>
</evidence>
<dbReference type="Gene3D" id="2.60.40.420">
    <property type="entry name" value="Cupredoxins - blue copper proteins"/>
    <property type="match status" value="1"/>
</dbReference>
<dbReference type="InterPro" id="IPR014068">
    <property type="entry name" value="Azurin"/>
</dbReference>
<keyword evidence="5" id="KW-0732">Signal</keyword>
<reference evidence="7 8" key="1">
    <citation type="journal article" date="2005" name="Int. J. Syst. Evol. Microbiol.">
        <title>Nitrincola lacisaponensis gen. nov., sp. nov., a novel alkaliphilic bacterium isolated from an alkaline, saline lake.</title>
        <authorList>
            <person name="Dimitriu P.A."/>
            <person name="Shukla S.K."/>
            <person name="Conradt J."/>
            <person name="Marquez M.C."/>
            <person name="Ventosa A."/>
            <person name="Maglia A."/>
            <person name="Peyton B.M."/>
            <person name="Pinkart H.C."/>
            <person name="Mormile M.R."/>
        </authorList>
    </citation>
    <scope>NUCLEOTIDE SEQUENCE [LARGE SCALE GENOMIC DNA]</scope>
    <source>
        <strain evidence="7 8">4CA</strain>
    </source>
</reference>
<feature type="domain" description="Blue (type 1) copper" evidence="6">
    <location>
        <begin position="21"/>
        <end position="146"/>
    </location>
</feature>
<protein>
    <recommendedName>
        <fullName evidence="5">Azurin</fullName>
    </recommendedName>
</protein>
<dbReference type="InterPro" id="IPR000923">
    <property type="entry name" value="BlueCu_1"/>
</dbReference>
<comment type="subcellular location">
    <subcellularLocation>
        <location evidence="5">Periplasm</location>
    </subcellularLocation>
</comment>
<dbReference type="EMBL" id="JMSZ01000021">
    <property type="protein sequence ID" value="KDE39849.1"/>
    <property type="molecule type" value="Genomic_DNA"/>
</dbReference>
<dbReference type="PATRIC" id="fig|267850.7.peg.1464"/>
<gene>
    <name evidence="7" type="ORF">ADINL_1486</name>
</gene>
<proteinExistence type="predicted"/>
<dbReference type="InterPro" id="IPR050845">
    <property type="entry name" value="Cu-binding_ET"/>
</dbReference>
<dbReference type="NCBIfam" id="TIGR02695">
    <property type="entry name" value="azurin"/>
    <property type="match status" value="1"/>
</dbReference>
<evidence type="ECO:0000313" key="8">
    <source>
        <dbReference type="Proteomes" id="UP000027318"/>
    </source>
</evidence>
<evidence type="ECO:0000259" key="6">
    <source>
        <dbReference type="Pfam" id="PF00127"/>
    </source>
</evidence>
<organism evidence="7 8">
    <name type="scientific">Nitrincola lacisaponensis</name>
    <dbReference type="NCBI Taxonomy" id="267850"/>
    <lineage>
        <taxon>Bacteria</taxon>
        <taxon>Pseudomonadati</taxon>
        <taxon>Pseudomonadota</taxon>
        <taxon>Gammaproteobacteria</taxon>
        <taxon>Oceanospirillales</taxon>
        <taxon>Oceanospirillaceae</taxon>
        <taxon>Nitrincola</taxon>
    </lineage>
</organism>
<comment type="caution">
    <text evidence="7">The sequence shown here is derived from an EMBL/GenBank/DDBJ whole genome shotgun (WGS) entry which is preliminary data.</text>
</comment>
<keyword evidence="4 5" id="KW-0186">Copper</keyword>